<sequence length="150" mass="16792">MDKFSTPSFNDHLSLIKHFEGYKGTTYKCPADVNTIGYGHTGKDVVDGMKITQEQGEKFLKEELKEHRGHVEKQFKGIPLKENQIGALTSFCYNVGPGNLNKSTLKKRILAGEDPNKVAKEELPKWNKAAGKELPGLSRRREAEAALFCK</sequence>
<evidence type="ECO:0000256" key="4">
    <source>
        <dbReference type="ARBA" id="ARBA00022801"/>
    </source>
</evidence>
<keyword evidence="5" id="KW-1035">Host cytoplasm</keyword>
<reference evidence="7" key="1">
    <citation type="submission" date="2019-06" db="EMBL/GenBank/DDBJ databases">
        <authorList>
            <person name="Zheng W."/>
        </authorList>
    </citation>
    <scope>NUCLEOTIDE SEQUENCE</scope>
    <source>
        <strain evidence="7">QDHG01</strain>
    </source>
</reference>
<keyword evidence="2" id="KW-0929">Antimicrobial</keyword>
<dbReference type="InterPro" id="IPR033907">
    <property type="entry name" value="Endolysin_autolysin"/>
</dbReference>
<evidence type="ECO:0000256" key="6">
    <source>
        <dbReference type="ARBA" id="ARBA00023295"/>
    </source>
</evidence>
<dbReference type="SUPFAM" id="SSF53955">
    <property type="entry name" value="Lysozyme-like"/>
    <property type="match status" value="1"/>
</dbReference>
<dbReference type="Proteomes" id="UP000785679">
    <property type="component" value="Unassembled WGS sequence"/>
</dbReference>
<protein>
    <recommendedName>
        <fullName evidence="9">Lysozyme</fullName>
    </recommendedName>
</protein>
<organism evidence="7 8">
    <name type="scientific">Halteria grandinella</name>
    <dbReference type="NCBI Taxonomy" id="5974"/>
    <lineage>
        <taxon>Eukaryota</taxon>
        <taxon>Sar</taxon>
        <taxon>Alveolata</taxon>
        <taxon>Ciliophora</taxon>
        <taxon>Intramacronucleata</taxon>
        <taxon>Spirotrichea</taxon>
        <taxon>Stichotrichia</taxon>
        <taxon>Sporadotrichida</taxon>
        <taxon>Halteriidae</taxon>
        <taxon>Halteria</taxon>
    </lineage>
</organism>
<dbReference type="HAMAP" id="MF_04110">
    <property type="entry name" value="ENDOLYSIN_T4"/>
    <property type="match status" value="1"/>
</dbReference>
<dbReference type="GO" id="GO:0042742">
    <property type="term" value="P:defense response to bacterium"/>
    <property type="evidence" value="ECO:0007669"/>
    <property type="project" value="UniProtKB-KW"/>
</dbReference>
<accession>A0A8J8SYT8</accession>
<evidence type="ECO:0008006" key="9">
    <source>
        <dbReference type="Google" id="ProtNLM"/>
    </source>
</evidence>
<dbReference type="GO" id="GO:0016998">
    <property type="term" value="P:cell wall macromolecule catabolic process"/>
    <property type="evidence" value="ECO:0007669"/>
    <property type="project" value="InterPro"/>
</dbReference>
<dbReference type="InterPro" id="IPR002196">
    <property type="entry name" value="Glyco_hydro_24"/>
</dbReference>
<dbReference type="Gene3D" id="1.10.530.40">
    <property type="match status" value="1"/>
</dbReference>
<keyword evidence="8" id="KW-1185">Reference proteome</keyword>
<keyword evidence="4" id="KW-0378">Hydrolase</keyword>
<comment type="catalytic activity">
    <reaction evidence="1">
        <text>Hydrolysis of (1-&gt;4)-beta-linkages between N-acetylmuramic acid and N-acetyl-D-glucosamine residues in a peptidoglycan and between N-acetyl-D-glucosamine residues in chitodextrins.</text>
        <dbReference type="EC" id="3.2.1.17"/>
    </reaction>
</comment>
<dbReference type="InterPro" id="IPR051018">
    <property type="entry name" value="Bacteriophage_GH24"/>
</dbReference>
<dbReference type="GO" id="GO:0003796">
    <property type="term" value="F:lysozyme activity"/>
    <property type="evidence" value="ECO:0007669"/>
    <property type="project" value="UniProtKB-EC"/>
</dbReference>
<dbReference type="AlphaFoldDB" id="A0A8J8SYT8"/>
<keyword evidence="3" id="KW-0081">Bacteriolytic enzyme</keyword>
<dbReference type="GO" id="GO:0009253">
    <property type="term" value="P:peptidoglycan catabolic process"/>
    <property type="evidence" value="ECO:0007669"/>
    <property type="project" value="InterPro"/>
</dbReference>
<evidence type="ECO:0000256" key="1">
    <source>
        <dbReference type="ARBA" id="ARBA00000632"/>
    </source>
</evidence>
<comment type="caution">
    <text evidence="7">The sequence shown here is derived from an EMBL/GenBank/DDBJ whole genome shotgun (WGS) entry which is preliminary data.</text>
</comment>
<keyword evidence="6" id="KW-0326">Glycosidase</keyword>
<evidence type="ECO:0000256" key="5">
    <source>
        <dbReference type="ARBA" id="ARBA00023200"/>
    </source>
</evidence>
<evidence type="ECO:0000313" key="8">
    <source>
        <dbReference type="Proteomes" id="UP000785679"/>
    </source>
</evidence>
<dbReference type="PANTHER" id="PTHR38107">
    <property type="match status" value="1"/>
</dbReference>
<gene>
    <name evidence="7" type="ORF">FGO68_gene17744</name>
</gene>
<dbReference type="GO" id="GO:0031640">
    <property type="term" value="P:killing of cells of another organism"/>
    <property type="evidence" value="ECO:0007669"/>
    <property type="project" value="UniProtKB-KW"/>
</dbReference>
<name>A0A8J8SYT8_HALGN</name>
<proteinExistence type="inferred from homology"/>
<dbReference type="OrthoDB" id="5358886at2759"/>
<dbReference type="Pfam" id="PF00959">
    <property type="entry name" value="Phage_lysozyme"/>
    <property type="match status" value="1"/>
</dbReference>
<evidence type="ECO:0000313" key="7">
    <source>
        <dbReference type="EMBL" id="TNV75288.1"/>
    </source>
</evidence>
<dbReference type="InterPro" id="IPR034690">
    <property type="entry name" value="Endolysin_T4_type"/>
</dbReference>
<dbReference type="PANTHER" id="PTHR38107:SF3">
    <property type="entry name" value="LYSOZYME RRRD-RELATED"/>
    <property type="match status" value="1"/>
</dbReference>
<dbReference type="InterPro" id="IPR023346">
    <property type="entry name" value="Lysozyme-like_dom_sf"/>
</dbReference>
<dbReference type="CDD" id="cd00737">
    <property type="entry name" value="lyz_endolysin_autolysin"/>
    <property type="match status" value="1"/>
</dbReference>
<dbReference type="EMBL" id="RRYP01015919">
    <property type="protein sequence ID" value="TNV75288.1"/>
    <property type="molecule type" value="Genomic_DNA"/>
</dbReference>
<evidence type="ECO:0000256" key="2">
    <source>
        <dbReference type="ARBA" id="ARBA00022529"/>
    </source>
</evidence>
<dbReference type="InterPro" id="IPR023347">
    <property type="entry name" value="Lysozyme_dom_sf"/>
</dbReference>
<evidence type="ECO:0000256" key="3">
    <source>
        <dbReference type="ARBA" id="ARBA00022638"/>
    </source>
</evidence>